<accession>A0A4D6YLE9</accession>
<organism evidence="2 3">
    <name type="scientific">Buchnera aphidicola</name>
    <name type="common">Sitobion avenae</name>
    <dbReference type="NCBI Taxonomy" id="571428"/>
    <lineage>
        <taxon>Bacteria</taxon>
        <taxon>Pseudomonadati</taxon>
        <taxon>Pseudomonadota</taxon>
        <taxon>Gammaproteobacteria</taxon>
        <taxon>Enterobacterales</taxon>
        <taxon>Erwiniaceae</taxon>
        <taxon>Buchnera</taxon>
    </lineage>
</organism>
<dbReference type="OrthoDB" id="8558195at2"/>
<reference evidence="2 3" key="1">
    <citation type="submission" date="2018-12" db="EMBL/GenBank/DDBJ databases">
        <authorList>
            <person name="Chong R.A."/>
        </authorList>
    </citation>
    <scope>NUCLEOTIDE SEQUENCE [LARGE SCALE GENOMIC DNA]</scope>
    <source>
        <strain evidence="2 3">Sav</strain>
    </source>
</reference>
<dbReference type="Proteomes" id="UP000298585">
    <property type="component" value="Chromosome"/>
</dbReference>
<protein>
    <submittedName>
        <fullName evidence="2">Uncharacterized protein</fullName>
    </submittedName>
</protein>
<keyword evidence="1" id="KW-0472">Membrane</keyword>
<evidence type="ECO:0000256" key="1">
    <source>
        <dbReference type="SAM" id="Phobius"/>
    </source>
</evidence>
<name>A0A4D6YLE9_9GAMM</name>
<keyword evidence="1" id="KW-1133">Transmembrane helix</keyword>
<sequence length="83" mass="10187">MYDNKKKIKFMYFNKKNNKNKKLNLYIYLILICIFIFFIYSNINLNISSTIKSNNIEKDTKHDNQLPPKPKEKWKYIHKLENL</sequence>
<gene>
    <name evidence="2" type="ORF">D9V77_02885</name>
</gene>
<dbReference type="EMBL" id="CP034855">
    <property type="protein sequence ID" value="QCI25755.1"/>
    <property type="molecule type" value="Genomic_DNA"/>
</dbReference>
<dbReference type="AlphaFoldDB" id="A0A4D6YLE9"/>
<reference evidence="2 3" key="2">
    <citation type="submission" date="2019-05" db="EMBL/GenBank/DDBJ databases">
        <title>Genome evolution of the obligate endosymbiont Buchnera aphidicola.</title>
        <authorList>
            <person name="Moran N.A."/>
        </authorList>
    </citation>
    <scope>NUCLEOTIDE SEQUENCE [LARGE SCALE GENOMIC DNA]</scope>
    <source>
        <strain evidence="2 3">Sav</strain>
    </source>
</reference>
<keyword evidence="1" id="KW-0812">Transmembrane</keyword>
<evidence type="ECO:0000313" key="2">
    <source>
        <dbReference type="EMBL" id="QCI25755.1"/>
    </source>
</evidence>
<evidence type="ECO:0000313" key="3">
    <source>
        <dbReference type="Proteomes" id="UP000298585"/>
    </source>
</evidence>
<feature type="transmembrane region" description="Helical" evidence="1">
    <location>
        <begin position="25"/>
        <end position="43"/>
    </location>
</feature>
<proteinExistence type="predicted"/>